<evidence type="ECO:0000313" key="1">
    <source>
        <dbReference type="EMBL" id="MST99403.1"/>
    </source>
</evidence>
<evidence type="ECO:0000313" key="2">
    <source>
        <dbReference type="Proteomes" id="UP000435649"/>
    </source>
</evidence>
<organism evidence="1 2">
    <name type="scientific">Victivallis lenta</name>
    <dbReference type="NCBI Taxonomy" id="2606640"/>
    <lineage>
        <taxon>Bacteria</taxon>
        <taxon>Pseudomonadati</taxon>
        <taxon>Lentisphaerota</taxon>
        <taxon>Lentisphaeria</taxon>
        <taxon>Victivallales</taxon>
        <taxon>Victivallaceae</taxon>
        <taxon>Victivallis</taxon>
    </lineage>
</organism>
<accession>A0A844G897</accession>
<gene>
    <name evidence="1" type="ORF">FYJ85_20460</name>
</gene>
<comment type="caution">
    <text evidence="1">The sequence shown here is derived from an EMBL/GenBank/DDBJ whole genome shotgun (WGS) entry which is preliminary data.</text>
</comment>
<dbReference type="EMBL" id="VUNS01000036">
    <property type="protein sequence ID" value="MST99403.1"/>
    <property type="molecule type" value="Genomic_DNA"/>
</dbReference>
<keyword evidence="2" id="KW-1185">Reference proteome</keyword>
<sequence length="84" mass="9211">MDRKQEVFADGIGQIHFAGGMIRFDFVTLQPEQEGKAPIPASNLRIIMPPQGFLSAFHSMQQLIDKLVEAGVLQKNGTAAAEEK</sequence>
<proteinExistence type="predicted"/>
<reference evidence="1 2" key="1">
    <citation type="submission" date="2019-08" db="EMBL/GenBank/DDBJ databases">
        <title>In-depth cultivation of the pig gut microbiome towards novel bacterial diversity and tailored functional studies.</title>
        <authorList>
            <person name="Wylensek D."/>
            <person name="Hitch T.C.A."/>
            <person name="Clavel T."/>
        </authorList>
    </citation>
    <scope>NUCLEOTIDE SEQUENCE [LARGE SCALE GENOMIC DNA]</scope>
    <source>
        <strain evidence="1 2">BBE-744-WT-12</strain>
    </source>
</reference>
<dbReference type="RefSeq" id="WP_106052642.1">
    <property type="nucleotide sequence ID" value="NZ_CALXOB010000059.1"/>
</dbReference>
<dbReference type="Proteomes" id="UP000435649">
    <property type="component" value="Unassembled WGS sequence"/>
</dbReference>
<dbReference type="AlphaFoldDB" id="A0A844G897"/>
<name>A0A844G897_9BACT</name>
<protein>
    <submittedName>
        <fullName evidence="1">Uncharacterized protein</fullName>
    </submittedName>
</protein>